<proteinExistence type="predicted"/>
<feature type="transmembrane region" description="Helical" evidence="1">
    <location>
        <begin position="313"/>
        <end position="332"/>
    </location>
</feature>
<feature type="transmembrane region" description="Helical" evidence="1">
    <location>
        <begin position="140"/>
        <end position="159"/>
    </location>
</feature>
<keyword evidence="1" id="KW-0812">Transmembrane</keyword>
<feature type="transmembrane region" description="Helical" evidence="1">
    <location>
        <begin position="406"/>
        <end position="430"/>
    </location>
</feature>
<evidence type="ECO:0000256" key="1">
    <source>
        <dbReference type="SAM" id="Phobius"/>
    </source>
</evidence>
<feature type="transmembrane region" description="Helical" evidence="1">
    <location>
        <begin position="239"/>
        <end position="255"/>
    </location>
</feature>
<feature type="transmembrane region" description="Helical" evidence="1">
    <location>
        <begin position="352"/>
        <end position="373"/>
    </location>
</feature>
<dbReference type="EMBL" id="JAAMPT010000200">
    <property type="protein sequence ID" value="NMH24441.1"/>
    <property type="molecule type" value="Genomic_DNA"/>
</dbReference>
<sequence length="536" mass="61959">MKNHYENTEFLMQSVKDKIGKPVSSRVVIATIESLGIRDIDVPSDYGFESIKSLADYIFKEINSLADYSELKNSKEKEDIEKHETIQVSDYVHVKARLFAKHYPLGILHLLPVFLQIAAIILFGYSLWTYIGFNEIQSTAVVLGVMVGLIVTGGFVQVIGRQATFYWNYEDYQMAKETIFYLIRKGGKSLLFVIFVISFFNIFFHLFPFNVLLVIFTYAFLIGLLLLVFAPLHTIKQRWVISVAILAGTALAVFAKEKTTLLIYVTHWIGISCAILISFLFLIFFFKFKIKKNQNHTNIRFKTPILLYQNYKYFFYGTAVYIFIFIDRILAWTSDTEGKLPLIVYFEKDYELGMDLAILVFLLMTGVLEYSIVSFTKFLDIGQKITSFDTPEKFNKQFIKMYWHSILLLVLTCVLISILIYYIITASWGYKGQFNQSLDAVSIRVCIIAGIGYFFLAWGMLNSLYMFTLGRPDIPVKGIILACVINVVVGFILSRFVSYEYSVIGMFCGSVFYMCYTFVESRKFFNNLDYYYYAAY</sequence>
<feature type="transmembrane region" description="Helical" evidence="1">
    <location>
        <begin position="503"/>
        <end position="519"/>
    </location>
</feature>
<reference evidence="2 3" key="1">
    <citation type="submission" date="2020-02" db="EMBL/GenBank/DDBJ databases">
        <title>Flavobacterium sp. genome.</title>
        <authorList>
            <person name="Jung H.S."/>
            <person name="Baek J.H."/>
            <person name="Jeon C.O."/>
        </authorList>
    </citation>
    <scope>NUCLEOTIDE SEQUENCE [LARGE SCALE GENOMIC DNA]</scope>
    <source>
        <strain evidence="2 3">SE-s27</strain>
    </source>
</reference>
<keyword evidence="1" id="KW-0472">Membrane</keyword>
<feature type="transmembrane region" description="Helical" evidence="1">
    <location>
        <begin position="213"/>
        <end position="232"/>
    </location>
</feature>
<feature type="transmembrane region" description="Helical" evidence="1">
    <location>
        <begin position="261"/>
        <end position="286"/>
    </location>
</feature>
<protein>
    <recommendedName>
        <fullName evidence="4">Exopolysaccharide Exporter (EPS-E)</fullName>
    </recommendedName>
</protein>
<accession>A0ABX1QQC6</accession>
<evidence type="ECO:0000313" key="2">
    <source>
        <dbReference type="EMBL" id="NMH24441.1"/>
    </source>
</evidence>
<keyword evidence="1" id="KW-1133">Transmembrane helix</keyword>
<dbReference type="RefSeq" id="WP_169523039.1">
    <property type="nucleotide sequence ID" value="NZ_JAAMPT010000200.1"/>
</dbReference>
<feature type="transmembrane region" description="Helical" evidence="1">
    <location>
        <begin position="105"/>
        <end position="128"/>
    </location>
</feature>
<keyword evidence="3" id="KW-1185">Reference proteome</keyword>
<organism evidence="2 3">
    <name type="scientific">Flavobacterium solisilvae</name>
    <dbReference type="NCBI Taxonomy" id="1852019"/>
    <lineage>
        <taxon>Bacteria</taxon>
        <taxon>Pseudomonadati</taxon>
        <taxon>Bacteroidota</taxon>
        <taxon>Flavobacteriia</taxon>
        <taxon>Flavobacteriales</taxon>
        <taxon>Flavobacteriaceae</taxon>
        <taxon>Flavobacterium</taxon>
    </lineage>
</organism>
<feature type="transmembrane region" description="Helical" evidence="1">
    <location>
        <begin position="189"/>
        <end position="207"/>
    </location>
</feature>
<dbReference type="Proteomes" id="UP000767947">
    <property type="component" value="Unassembled WGS sequence"/>
</dbReference>
<comment type="caution">
    <text evidence="2">The sequence shown here is derived from an EMBL/GenBank/DDBJ whole genome shotgun (WGS) entry which is preliminary data.</text>
</comment>
<feature type="transmembrane region" description="Helical" evidence="1">
    <location>
        <begin position="479"/>
        <end position="497"/>
    </location>
</feature>
<evidence type="ECO:0000313" key="3">
    <source>
        <dbReference type="Proteomes" id="UP000767947"/>
    </source>
</evidence>
<name>A0ABX1QQC6_9FLAO</name>
<gene>
    <name evidence="2" type="ORF">G6042_04070</name>
</gene>
<evidence type="ECO:0008006" key="4">
    <source>
        <dbReference type="Google" id="ProtNLM"/>
    </source>
</evidence>
<feature type="transmembrane region" description="Helical" evidence="1">
    <location>
        <begin position="442"/>
        <end position="467"/>
    </location>
</feature>